<reference evidence="1 2" key="1">
    <citation type="journal article" date="2019" name="Sci. Rep.">
        <title>Orb-weaving spider Araneus ventricosus genome elucidates the spidroin gene catalogue.</title>
        <authorList>
            <person name="Kono N."/>
            <person name="Nakamura H."/>
            <person name="Ohtoshi R."/>
            <person name="Moran D.A.P."/>
            <person name="Shinohara A."/>
            <person name="Yoshida Y."/>
            <person name="Fujiwara M."/>
            <person name="Mori M."/>
            <person name="Tomita M."/>
            <person name="Arakawa K."/>
        </authorList>
    </citation>
    <scope>NUCLEOTIDE SEQUENCE [LARGE SCALE GENOMIC DNA]</scope>
</reference>
<comment type="caution">
    <text evidence="1">The sequence shown here is derived from an EMBL/GenBank/DDBJ whole genome shotgun (WGS) entry which is preliminary data.</text>
</comment>
<name>A0A4Y2VJH7_ARAVE</name>
<sequence>LAKSGSCAIKPQHPSIKSYNNCKQAFAHEISETLAEQQPVFMERLMDWIQVGRVCCQLL</sequence>
<dbReference type="AlphaFoldDB" id="A0A4Y2VJH7"/>
<dbReference type="EMBL" id="BGPR01047318">
    <property type="protein sequence ID" value="GBO24326.1"/>
    <property type="molecule type" value="Genomic_DNA"/>
</dbReference>
<feature type="non-terminal residue" evidence="1">
    <location>
        <position position="1"/>
    </location>
</feature>
<evidence type="ECO:0000313" key="1">
    <source>
        <dbReference type="EMBL" id="GBO24326.1"/>
    </source>
</evidence>
<organism evidence="1 2">
    <name type="scientific">Araneus ventricosus</name>
    <name type="common">Orbweaver spider</name>
    <name type="synonym">Epeira ventricosa</name>
    <dbReference type="NCBI Taxonomy" id="182803"/>
    <lineage>
        <taxon>Eukaryota</taxon>
        <taxon>Metazoa</taxon>
        <taxon>Ecdysozoa</taxon>
        <taxon>Arthropoda</taxon>
        <taxon>Chelicerata</taxon>
        <taxon>Arachnida</taxon>
        <taxon>Araneae</taxon>
        <taxon>Araneomorphae</taxon>
        <taxon>Entelegynae</taxon>
        <taxon>Araneoidea</taxon>
        <taxon>Araneidae</taxon>
        <taxon>Araneus</taxon>
    </lineage>
</organism>
<accession>A0A4Y2VJH7</accession>
<dbReference type="Proteomes" id="UP000499080">
    <property type="component" value="Unassembled WGS sequence"/>
</dbReference>
<gene>
    <name evidence="1" type="ORF">AVEN_102129_1</name>
</gene>
<protein>
    <submittedName>
        <fullName evidence="1">Uncharacterized protein</fullName>
    </submittedName>
</protein>
<keyword evidence="2" id="KW-1185">Reference proteome</keyword>
<evidence type="ECO:0000313" key="2">
    <source>
        <dbReference type="Proteomes" id="UP000499080"/>
    </source>
</evidence>
<proteinExistence type="predicted"/>